<name>A0A5N5QCV0_9AGAM</name>
<keyword evidence="7" id="KW-0408">Iron</keyword>
<organism evidence="9 10">
    <name type="scientific">Ceratobasidium theobromae</name>
    <dbReference type="NCBI Taxonomy" id="1582974"/>
    <lineage>
        <taxon>Eukaryota</taxon>
        <taxon>Fungi</taxon>
        <taxon>Dikarya</taxon>
        <taxon>Basidiomycota</taxon>
        <taxon>Agaricomycotina</taxon>
        <taxon>Agaricomycetes</taxon>
        <taxon>Cantharellales</taxon>
        <taxon>Ceratobasidiaceae</taxon>
        <taxon>Ceratobasidium</taxon>
    </lineage>
</organism>
<accession>A0A5N5QCV0</accession>
<evidence type="ECO:0000256" key="7">
    <source>
        <dbReference type="ARBA" id="ARBA00023004"/>
    </source>
</evidence>
<dbReference type="AlphaFoldDB" id="A0A5N5QCV0"/>
<comment type="similarity">
    <text evidence="3">Belongs to the cytochrome P450 family.</text>
</comment>
<dbReference type="GO" id="GO:0004497">
    <property type="term" value="F:monooxygenase activity"/>
    <property type="evidence" value="ECO:0007669"/>
    <property type="project" value="UniProtKB-KW"/>
</dbReference>
<comment type="cofactor">
    <cofactor evidence="1">
        <name>heme</name>
        <dbReference type="ChEBI" id="CHEBI:30413"/>
    </cofactor>
</comment>
<gene>
    <name evidence="9" type="ORF">CTheo_7205</name>
</gene>
<keyword evidence="5" id="KW-0479">Metal-binding</keyword>
<dbReference type="PANTHER" id="PTHR24305:SF166">
    <property type="entry name" value="CYTOCHROME P450 12A4, MITOCHONDRIAL-RELATED"/>
    <property type="match status" value="1"/>
</dbReference>
<keyword evidence="8" id="KW-0503">Monooxygenase</keyword>
<dbReference type="GO" id="GO:0005506">
    <property type="term" value="F:iron ion binding"/>
    <property type="evidence" value="ECO:0007669"/>
    <property type="project" value="InterPro"/>
</dbReference>
<dbReference type="PANTHER" id="PTHR24305">
    <property type="entry name" value="CYTOCHROME P450"/>
    <property type="match status" value="1"/>
</dbReference>
<dbReference type="EMBL" id="SSOP01000282">
    <property type="protein sequence ID" value="KAB5589353.1"/>
    <property type="molecule type" value="Genomic_DNA"/>
</dbReference>
<evidence type="ECO:0000256" key="8">
    <source>
        <dbReference type="ARBA" id="ARBA00023033"/>
    </source>
</evidence>
<evidence type="ECO:0000256" key="6">
    <source>
        <dbReference type="ARBA" id="ARBA00023002"/>
    </source>
</evidence>
<dbReference type="InterPro" id="IPR036396">
    <property type="entry name" value="Cyt_P450_sf"/>
</dbReference>
<reference evidence="9 10" key="1">
    <citation type="journal article" date="2019" name="Fungal Biol. Biotechnol.">
        <title>Draft genome sequence of fastidious pathogen Ceratobasidium theobromae, which causes vascular-streak dieback in Theobroma cacao.</title>
        <authorList>
            <person name="Ali S.S."/>
            <person name="Asman A."/>
            <person name="Shao J."/>
            <person name="Firmansyah A.P."/>
            <person name="Susilo A.W."/>
            <person name="Rosmana A."/>
            <person name="McMahon P."/>
            <person name="Junaid M."/>
            <person name="Guest D."/>
            <person name="Kheng T.Y."/>
            <person name="Meinhardt L.W."/>
            <person name="Bailey B.A."/>
        </authorList>
    </citation>
    <scope>NUCLEOTIDE SEQUENCE [LARGE SCALE GENOMIC DNA]</scope>
    <source>
        <strain evidence="9 10">CT2</strain>
    </source>
</reference>
<dbReference type="Pfam" id="PF00067">
    <property type="entry name" value="p450"/>
    <property type="match status" value="1"/>
</dbReference>
<dbReference type="OrthoDB" id="1470350at2759"/>
<proteinExistence type="inferred from homology"/>
<evidence type="ECO:0000313" key="9">
    <source>
        <dbReference type="EMBL" id="KAB5589353.1"/>
    </source>
</evidence>
<dbReference type="Proteomes" id="UP000383932">
    <property type="component" value="Unassembled WGS sequence"/>
</dbReference>
<sequence>MFEPNQPNSLVYAAAKYTCTHPFKCLGLLILLLAGYTFRRFITLSVYPNIDGPAGGHVIFGHLLKLFSPVEVEFHEELQETYGSVTKVQGFFGKENLYVSDPRFLHEIVVKEPDAAFTHPSYFYTINAASFGPGLGACKREEHRAQRKVLCIKAVVPVFHGIAQKMKEAIANEIGEAQTKEMDVLRWCSAVALEMVGQAGLGYSFGVLDGTESVYIRAVKTFFPEVMRLGPLMGIFPFIYRITPTWLGPKLAQWAPAANVRNIKKIIDIQEKQAQTILAERKAALQNHEGSDEPRDLISILLRTNMGASKEDRLSDAEILGQMNSAIARIIHILSQNSSIQDRLRAEIAEAPESMTYEEVNSLPYLDAICRETLRLFPPTTFMERETNEDRTIPLQYPVKGKDGNEDSKSMQVSSIPPVFRPTILRAADFSGPPYRETWGKDANEFRPERWLQDLPNSVIDAKLPGVYSSTYSNDGGSSLLINFNRGYKFAVLELKIVLSLLVRSFKFAPGTTQISWLNYLTMNPYPYGTKNPAEEGTEASLDLKVSVI</sequence>
<keyword evidence="6" id="KW-0560">Oxidoreductase</keyword>
<evidence type="ECO:0000256" key="4">
    <source>
        <dbReference type="ARBA" id="ARBA00022617"/>
    </source>
</evidence>
<keyword evidence="10" id="KW-1185">Reference proteome</keyword>
<comment type="pathway">
    <text evidence="2">Secondary metabolite biosynthesis.</text>
</comment>
<evidence type="ECO:0000256" key="2">
    <source>
        <dbReference type="ARBA" id="ARBA00005179"/>
    </source>
</evidence>
<dbReference type="SUPFAM" id="SSF48264">
    <property type="entry name" value="Cytochrome P450"/>
    <property type="match status" value="1"/>
</dbReference>
<dbReference type="GO" id="GO:0016705">
    <property type="term" value="F:oxidoreductase activity, acting on paired donors, with incorporation or reduction of molecular oxygen"/>
    <property type="evidence" value="ECO:0007669"/>
    <property type="project" value="InterPro"/>
</dbReference>
<keyword evidence="4" id="KW-0349">Heme</keyword>
<dbReference type="InterPro" id="IPR001128">
    <property type="entry name" value="Cyt_P450"/>
</dbReference>
<dbReference type="InterPro" id="IPR050121">
    <property type="entry name" value="Cytochrome_P450_monoxygenase"/>
</dbReference>
<evidence type="ECO:0000313" key="10">
    <source>
        <dbReference type="Proteomes" id="UP000383932"/>
    </source>
</evidence>
<dbReference type="GO" id="GO:0020037">
    <property type="term" value="F:heme binding"/>
    <property type="evidence" value="ECO:0007669"/>
    <property type="project" value="InterPro"/>
</dbReference>
<evidence type="ECO:0000256" key="1">
    <source>
        <dbReference type="ARBA" id="ARBA00001971"/>
    </source>
</evidence>
<evidence type="ECO:0000256" key="3">
    <source>
        <dbReference type="ARBA" id="ARBA00010617"/>
    </source>
</evidence>
<protein>
    <submittedName>
        <fullName evidence="9">Cytochrome P450 cyp-13B1</fullName>
    </submittedName>
</protein>
<dbReference type="Gene3D" id="1.10.630.10">
    <property type="entry name" value="Cytochrome P450"/>
    <property type="match status" value="1"/>
</dbReference>
<evidence type="ECO:0000256" key="5">
    <source>
        <dbReference type="ARBA" id="ARBA00022723"/>
    </source>
</evidence>
<comment type="caution">
    <text evidence="9">The sequence shown here is derived from an EMBL/GenBank/DDBJ whole genome shotgun (WGS) entry which is preliminary data.</text>
</comment>